<proteinExistence type="predicted"/>
<sequence>MPVFEPLAEAMNEGVIMVDAGWQVIYANRQARLLFRRPDLSLPLPLQDLIPDEPTTTTWRDLDRAMKQQVPAELDVFYPALFAWHNVRAFPHDGGLGLILSNITDRQWSLQKDMERGYLRTLFKDAPVAVSVTHGREHSFNFANEFATRLVGNRDIEGRTLRDAFPDLAGQGFYELYDQVYMTGERFEGTESPAQLTDPYTGEMKALYVNLSLIPVRGFDNQVAGVLSISVDVTSYVVAAQA</sequence>
<dbReference type="InterPro" id="IPR000014">
    <property type="entry name" value="PAS"/>
</dbReference>
<dbReference type="InterPro" id="IPR035965">
    <property type="entry name" value="PAS-like_dom_sf"/>
</dbReference>
<dbReference type="InterPro" id="IPR013656">
    <property type="entry name" value="PAS_4"/>
</dbReference>
<feature type="domain" description="PAS" evidence="1">
    <location>
        <begin position="117"/>
        <end position="182"/>
    </location>
</feature>
<keyword evidence="3" id="KW-1185">Reference proteome</keyword>
<dbReference type="Gene3D" id="3.30.450.20">
    <property type="entry name" value="PAS domain"/>
    <property type="match status" value="2"/>
</dbReference>
<organism evidence="2 3">
    <name type="scientific">Deinococcus malanensis</name>
    <dbReference type="NCBI Taxonomy" id="1706855"/>
    <lineage>
        <taxon>Bacteria</taxon>
        <taxon>Thermotogati</taxon>
        <taxon>Deinococcota</taxon>
        <taxon>Deinococci</taxon>
        <taxon>Deinococcales</taxon>
        <taxon>Deinococcaceae</taxon>
        <taxon>Deinococcus</taxon>
    </lineage>
</organism>
<dbReference type="SMART" id="SM00091">
    <property type="entry name" value="PAS"/>
    <property type="match status" value="2"/>
</dbReference>
<evidence type="ECO:0000259" key="1">
    <source>
        <dbReference type="SMART" id="SM00091"/>
    </source>
</evidence>
<dbReference type="CDD" id="cd00130">
    <property type="entry name" value="PAS"/>
    <property type="match status" value="1"/>
</dbReference>
<protein>
    <recommendedName>
        <fullName evidence="1">PAS domain-containing protein</fullName>
    </recommendedName>
</protein>
<reference evidence="3" key="1">
    <citation type="journal article" date="2019" name="Int. J. Syst. Evol. Microbiol.">
        <title>The Global Catalogue of Microorganisms (GCM) 10K type strain sequencing project: providing services to taxonomists for standard genome sequencing and annotation.</title>
        <authorList>
            <consortium name="The Broad Institute Genomics Platform"/>
            <consortium name="The Broad Institute Genome Sequencing Center for Infectious Disease"/>
            <person name="Wu L."/>
            <person name="Ma J."/>
        </authorList>
    </citation>
    <scope>NUCLEOTIDE SEQUENCE [LARGE SCALE GENOMIC DNA]</scope>
    <source>
        <strain evidence="3">JCM 30331</strain>
    </source>
</reference>
<dbReference type="EMBL" id="BMPP01000015">
    <property type="protein sequence ID" value="GGK35863.1"/>
    <property type="molecule type" value="Genomic_DNA"/>
</dbReference>
<accession>A0ABQ2F0V1</accession>
<evidence type="ECO:0000313" key="3">
    <source>
        <dbReference type="Proteomes" id="UP000647587"/>
    </source>
</evidence>
<dbReference type="SUPFAM" id="SSF55785">
    <property type="entry name" value="PYP-like sensor domain (PAS domain)"/>
    <property type="match status" value="2"/>
</dbReference>
<name>A0ABQ2F0V1_9DEIO</name>
<dbReference type="Proteomes" id="UP000647587">
    <property type="component" value="Unassembled WGS sequence"/>
</dbReference>
<comment type="caution">
    <text evidence="2">The sequence shown here is derived from an EMBL/GenBank/DDBJ whole genome shotgun (WGS) entry which is preliminary data.</text>
</comment>
<dbReference type="Pfam" id="PF08448">
    <property type="entry name" value="PAS_4"/>
    <property type="match status" value="1"/>
</dbReference>
<feature type="domain" description="PAS" evidence="1">
    <location>
        <begin position="2"/>
        <end position="67"/>
    </location>
</feature>
<dbReference type="Pfam" id="PF13188">
    <property type="entry name" value="PAS_8"/>
    <property type="match status" value="1"/>
</dbReference>
<gene>
    <name evidence="2" type="ORF">GCM10008955_32260</name>
</gene>
<dbReference type="RefSeq" id="WP_189010613.1">
    <property type="nucleotide sequence ID" value="NZ_BMPP01000015.1"/>
</dbReference>
<evidence type="ECO:0000313" key="2">
    <source>
        <dbReference type="EMBL" id="GGK35863.1"/>
    </source>
</evidence>